<dbReference type="InterPro" id="IPR029044">
    <property type="entry name" value="Nucleotide-diphossugar_trans"/>
</dbReference>
<organism evidence="4 5">
    <name type="scientific">Metarhizium rileyi (strain RCEF 4871)</name>
    <name type="common">Nomuraea rileyi</name>
    <dbReference type="NCBI Taxonomy" id="1649241"/>
    <lineage>
        <taxon>Eukaryota</taxon>
        <taxon>Fungi</taxon>
        <taxon>Dikarya</taxon>
        <taxon>Ascomycota</taxon>
        <taxon>Pezizomycotina</taxon>
        <taxon>Sordariomycetes</taxon>
        <taxon>Hypocreomycetidae</taxon>
        <taxon>Hypocreales</taxon>
        <taxon>Clavicipitaceae</taxon>
        <taxon>Metarhizium</taxon>
    </lineage>
</organism>
<gene>
    <name evidence="4" type="ORF">NOR_04344</name>
</gene>
<comment type="similarity">
    <text evidence="1">Belongs to the glycosyltransferase 32 family.</text>
</comment>
<dbReference type="Proteomes" id="UP000243498">
    <property type="component" value="Unassembled WGS sequence"/>
</dbReference>
<dbReference type="GO" id="GO:0051999">
    <property type="term" value="P:mannosyl-inositol phosphorylceramide biosynthetic process"/>
    <property type="evidence" value="ECO:0007669"/>
    <property type="project" value="TreeGrafter"/>
</dbReference>
<dbReference type="OrthoDB" id="409543at2759"/>
<evidence type="ECO:0000256" key="2">
    <source>
        <dbReference type="ARBA" id="ARBA00022679"/>
    </source>
</evidence>
<dbReference type="Pfam" id="PF04488">
    <property type="entry name" value="Gly_transf_sug"/>
    <property type="match status" value="1"/>
</dbReference>
<dbReference type="PANTHER" id="PTHR32385:SF15">
    <property type="entry name" value="INOSITOL PHOSPHOCERAMIDE MANNOSYLTRANSFERASE 1"/>
    <property type="match status" value="1"/>
</dbReference>
<keyword evidence="5" id="KW-1185">Reference proteome</keyword>
<keyword evidence="3" id="KW-0812">Transmembrane</keyword>
<name>A0A167EE74_METRR</name>
<evidence type="ECO:0000313" key="5">
    <source>
        <dbReference type="Proteomes" id="UP000243498"/>
    </source>
</evidence>
<dbReference type="EMBL" id="AZHC01000011">
    <property type="protein sequence ID" value="OAA43769.1"/>
    <property type="molecule type" value="Genomic_DNA"/>
</dbReference>
<evidence type="ECO:0000313" key="4">
    <source>
        <dbReference type="EMBL" id="OAA43769.1"/>
    </source>
</evidence>
<dbReference type="InterPro" id="IPR051706">
    <property type="entry name" value="Glycosyltransferase_domain"/>
</dbReference>
<accession>A0A167EE74</accession>
<dbReference type="GO" id="GO:0000030">
    <property type="term" value="F:mannosyltransferase activity"/>
    <property type="evidence" value="ECO:0007669"/>
    <property type="project" value="TreeGrafter"/>
</dbReference>
<dbReference type="GO" id="GO:0016020">
    <property type="term" value="C:membrane"/>
    <property type="evidence" value="ECO:0007669"/>
    <property type="project" value="GOC"/>
</dbReference>
<dbReference type="Gene3D" id="3.90.550.20">
    <property type="match status" value="1"/>
</dbReference>
<dbReference type="InterPro" id="IPR007577">
    <property type="entry name" value="GlycoTrfase_DXD_sugar-bd_CS"/>
</dbReference>
<keyword evidence="2" id="KW-0808">Transferase</keyword>
<keyword evidence="3" id="KW-0472">Membrane</keyword>
<dbReference type="STRING" id="1081105.A0A167EE74"/>
<feature type="transmembrane region" description="Helical" evidence="3">
    <location>
        <begin position="292"/>
        <end position="309"/>
    </location>
</feature>
<evidence type="ECO:0000256" key="3">
    <source>
        <dbReference type="SAM" id="Phobius"/>
    </source>
</evidence>
<dbReference type="OMA" id="HFFMAER"/>
<sequence length="339" mass="38613">MIANFRVPSQKLVTLVGLSLVAIIIVHQLSFNDRFALSGEPIRVVNACPRPAAYTNHESVEGTGSYIPNLVHQIWKTRNLSTYNAQTSHASWIDQAESMNYTVKLWTDNDIQTLIRTKYAWLLSTYDGYPHNIQRADMARLVVVHSEGGIYADLDVYPESVSELQCLQHLGLQGIFAPTAGNGGLSNHFFMAEKGSEFLQWALYEAKLRGGSSSNRILLPYLRVFWSTGPLMVTSAFRRYSWMYNPSDHELGMLDASYGRFMIRHAAGRSWHGLDGYLLNYIADNVKLESPWVRVYLAVAILALGYLLWRFRWRLERLMDLDMATWTQAGSMRDVLNLH</sequence>
<reference evidence="4 5" key="1">
    <citation type="journal article" date="2016" name="Genome Biol. Evol.">
        <title>Divergent and convergent evolution of fungal pathogenicity.</title>
        <authorList>
            <person name="Shang Y."/>
            <person name="Xiao G."/>
            <person name="Zheng P."/>
            <person name="Cen K."/>
            <person name="Zhan S."/>
            <person name="Wang C."/>
        </authorList>
    </citation>
    <scope>NUCLEOTIDE SEQUENCE [LARGE SCALE GENOMIC DNA]</scope>
    <source>
        <strain evidence="4 5">RCEF 4871</strain>
    </source>
</reference>
<feature type="transmembrane region" description="Helical" evidence="3">
    <location>
        <begin position="12"/>
        <end position="31"/>
    </location>
</feature>
<protein>
    <submittedName>
        <fullName evidence="4">Glycosyltransferase, DXD sugar-binding motif protein</fullName>
    </submittedName>
</protein>
<dbReference type="AlphaFoldDB" id="A0A167EE74"/>
<evidence type="ECO:0000256" key="1">
    <source>
        <dbReference type="ARBA" id="ARBA00009003"/>
    </source>
</evidence>
<keyword evidence="3" id="KW-1133">Transmembrane helix</keyword>
<dbReference type="SUPFAM" id="SSF53448">
    <property type="entry name" value="Nucleotide-diphospho-sugar transferases"/>
    <property type="match status" value="1"/>
</dbReference>
<dbReference type="PANTHER" id="PTHR32385">
    <property type="entry name" value="MANNOSYL PHOSPHORYLINOSITOL CERAMIDE SYNTHASE"/>
    <property type="match status" value="1"/>
</dbReference>
<comment type="caution">
    <text evidence="4">The sequence shown here is derived from an EMBL/GenBank/DDBJ whole genome shotgun (WGS) entry which is preliminary data.</text>
</comment>
<proteinExistence type="inferred from homology"/>